<feature type="region of interest" description="Disordered" evidence="5">
    <location>
        <begin position="1"/>
        <end position="30"/>
    </location>
</feature>
<feature type="compositionally biased region" description="Basic and acidic residues" evidence="5">
    <location>
        <begin position="1"/>
        <end position="10"/>
    </location>
</feature>
<dbReference type="Pfam" id="PF17903">
    <property type="entry name" value="KH_KRR1_1st"/>
    <property type="match status" value="1"/>
</dbReference>
<dbReference type="CDD" id="cd22391">
    <property type="entry name" value="KH-I_PNO1_rpt1"/>
    <property type="match status" value="1"/>
</dbReference>
<dbReference type="Proteomes" id="UP000198341">
    <property type="component" value="Chromosome 4"/>
</dbReference>
<sequence length="256" mass="29022">MPKSEKKTKDDDDDVVVENKTGNPVSSKEEAMRIIGEKEEDKNAVMSLFSDVNPNDPLRPIFAPLGKQNEKKGEKAMYRKVNVPSHRLSPLKEHWMALYTPVTKQMKIDMRMNLKLKKVELKTTDQTEDESALQKSADFIQAFVLGFEIQDAVALLRLDDLYLECFEVKDVKQTLRGEHMSRGIGRLAGKSGKTKYTIENATRTRIVIADQHIRILGSFQNIKVARNALCALIMGSPPGKVYSRLRTVTARLAERF</sequence>
<evidence type="ECO:0000256" key="4">
    <source>
        <dbReference type="ARBA" id="ARBA00023242"/>
    </source>
</evidence>
<dbReference type="CDD" id="cd22392">
    <property type="entry name" value="KH-I_PNO1_rpt2"/>
    <property type="match status" value="1"/>
</dbReference>
<proteinExistence type="inferred from homology"/>
<dbReference type="eggNOG" id="KOG3273">
    <property type="taxonomic scope" value="Eukaryota"/>
</dbReference>
<dbReference type="KEGG" id="bpg:Bathy04g02460"/>
<evidence type="ECO:0000256" key="3">
    <source>
        <dbReference type="ARBA" id="ARBA00022884"/>
    </source>
</evidence>
<protein>
    <recommendedName>
        <fullName evidence="6">K Homology domain-containing protein</fullName>
    </recommendedName>
</protein>
<evidence type="ECO:0000259" key="6">
    <source>
        <dbReference type="SMART" id="SM00322"/>
    </source>
</evidence>
<evidence type="ECO:0000256" key="2">
    <source>
        <dbReference type="ARBA" id="ARBA00007515"/>
    </source>
</evidence>
<dbReference type="PANTHER" id="PTHR12826:SF13">
    <property type="entry name" value="RNA-BINDING PROTEIN PNO1"/>
    <property type="match status" value="1"/>
</dbReference>
<dbReference type="Gene3D" id="3.30.1370.10">
    <property type="entry name" value="K Homology domain, type 1"/>
    <property type="match status" value="1"/>
</dbReference>
<accession>K8EED9</accession>
<name>K8EED9_9CHLO</name>
<dbReference type="PANTHER" id="PTHR12826">
    <property type="entry name" value="RIBONUCLEASE Y"/>
    <property type="match status" value="1"/>
</dbReference>
<dbReference type="AlphaFoldDB" id="K8EED9"/>
<dbReference type="SMART" id="SM00322">
    <property type="entry name" value="KH"/>
    <property type="match status" value="1"/>
</dbReference>
<dbReference type="InterPro" id="IPR055211">
    <property type="entry name" value="KH_PNO1_2nd"/>
</dbReference>
<evidence type="ECO:0000313" key="8">
    <source>
        <dbReference type="Proteomes" id="UP000198341"/>
    </source>
</evidence>
<dbReference type="SUPFAM" id="SSF54791">
    <property type="entry name" value="Eukaryotic type KH-domain (KH-domain type I)"/>
    <property type="match status" value="1"/>
</dbReference>
<dbReference type="RefSeq" id="XP_007513861.1">
    <property type="nucleotide sequence ID" value="XM_007513799.1"/>
</dbReference>
<comment type="subcellular location">
    <subcellularLocation>
        <location evidence="1">Nucleus</location>
        <location evidence="1">Nucleolus</location>
    </subcellularLocation>
</comment>
<evidence type="ECO:0000256" key="1">
    <source>
        <dbReference type="ARBA" id="ARBA00004604"/>
    </source>
</evidence>
<dbReference type="FunFam" id="3.30.1370.10:FF:000009">
    <property type="entry name" value="RNA-binding protein PNO1"/>
    <property type="match status" value="1"/>
</dbReference>
<gene>
    <name evidence="7" type="ORF">Bathy04g02460</name>
</gene>
<dbReference type="InterPro" id="IPR004087">
    <property type="entry name" value="KH_dom"/>
</dbReference>
<dbReference type="GO" id="GO:0042254">
    <property type="term" value="P:ribosome biogenesis"/>
    <property type="evidence" value="ECO:0007669"/>
    <property type="project" value="UniProtKB-ARBA"/>
</dbReference>
<dbReference type="OrthoDB" id="1932641at2759"/>
<keyword evidence="8" id="KW-1185">Reference proteome</keyword>
<dbReference type="GeneID" id="19016271"/>
<dbReference type="InterPro" id="IPR041174">
    <property type="entry name" value="KRR1-like_KH1"/>
</dbReference>
<evidence type="ECO:0000313" key="7">
    <source>
        <dbReference type="EMBL" id="CCO16386.1"/>
    </source>
</evidence>
<dbReference type="InterPro" id="IPR036612">
    <property type="entry name" value="KH_dom_type_1_sf"/>
</dbReference>
<comment type="similarity">
    <text evidence="2">Belongs to the PNO1 family.</text>
</comment>
<keyword evidence="3" id="KW-0694">RNA-binding</keyword>
<dbReference type="STRING" id="41875.K8EED9"/>
<dbReference type="EMBL" id="FO082275">
    <property type="protein sequence ID" value="CCO16386.1"/>
    <property type="molecule type" value="Genomic_DNA"/>
</dbReference>
<keyword evidence="4" id="KW-0539">Nucleus</keyword>
<feature type="domain" description="K Homology" evidence="6">
    <location>
        <begin position="169"/>
        <end position="234"/>
    </location>
</feature>
<dbReference type="GO" id="GO:0003723">
    <property type="term" value="F:RNA binding"/>
    <property type="evidence" value="ECO:0007669"/>
    <property type="project" value="UniProtKB-KW"/>
</dbReference>
<organism evidence="7 8">
    <name type="scientific">Bathycoccus prasinos</name>
    <dbReference type="NCBI Taxonomy" id="41875"/>
    <lineage>
        <taxon>Eukaryota</taxon>
        <taxon>Viridiplantae</taxon>
        <taxon>Chlorophyta</taxon>
        <taxon>Mamiellophyceae</taxon>
        <taxon>Mamiellales</taxon>
        <taxon>Bathycoccaceae</taxon>
        <taxon>Bathycoccus</taxon>
    </lineage>
</organism>
<dbReference type="InterPro" id="IPR055212">
    <property type="entry name" value="KH-I_PNO1_first"/>
</dbReference>
<evidence type="ECO:0000256" key="5">
    <source>
        <dbReference type="SAM" id="MobiDB-lite"/>
    </source>
</evidence>
<dbReference type="Pfam" id="PF22891">
    <property type="entry name" value="KH_PNO1_2nd"/>
    <property type="match status" value="1"/>
</dbReference>
<reference evidence="7 8" key="1">
    <citation type="submission" date="2011-10" db="EMBL/GenBank/DDBJ databases">
        <authorList>
            <person name="Genoscope - CEA"/>
        </authorList>
    </citation>
    <scope>NUCLEOTIDE SEQUENCE [LARGE SCALE GENOMIC DNA]</scope>
    <source>
        <strain evidence="7 8">RCC 1105</strain>
    </source>
</reference>
<dbReference type="GO" id="GO:0005730">
    <property type="term" value="C:nucleolus"/>
    <property type="evidence" value="ECO:0007669"/>
    <property type="project" value="UniProtKB-SubCell"/>
</dbReference>